<evidence type="ECO:0008006" key="3">
    <source>
        <dbReference type="Google" id="ProtNLM"/>
    </source>
</evidence>
<organism evidence="1 2">
    <name type="scientific">Vibrio gallaecicus</name>
    <dbReference type="NCBI Taxonomy" id="552386"/>
    <lineage>
        <taxon>Bacteria</taxon>
        <taxon>Pseudomonadati</taxon>
        <taxon>Pseudomonadota</taxon>
        <taxon>Gammaproteobacteria</taxon>
        <taxon>Vibrionales</taxon>
        <taxon>Vibrionaceae</taxon>
        <taxon>Vibrio</taxon>
    </lineage>
</organism>
<keyword evidence="2" id="KW-1185">Reference proteome</keyword>
<dbReference type="EMBL" id="JBFRUW010000049">
    <property type="protein sequence ID" value="MFA0569318.1"/>
    <property type="molecule type" value="Genomic_DNA"/>
</dbReference>
<dbReference type="Proteomes" id="UP001570417">
    <property type="component" value="Unassembled WGS sequence"/>
</dbReference>
<accession>A0ABV4NDA8</accession>
<reference evidence="1 2" key="1">
    <citation type="journal article" date="2024" name="ISME J.">
        <title>Tailless and filamentous prophages are predominant in marine Vibrio.</title>
        <authorList>
            <person name="Steensen K."/>
            <person name="Seneca J."/>
            <person name="Bartlau N."/>
            <person name="Yu X.A."/>
            <person name="Hussain F.A."/>
            <person name="Polz M.F."/>
        </authorList>
    </citation>
    <scope>NUCLEOTIDE SEQUENCE [LARGE SCALE GENOMIC DNA]</scope>
    <source>
        <strain evidence="1 2">10N.222.51.A1</strain>
    </source>
</reference>
<sequence>MIRSPIIPDAPKAITKGVPLKLLINDPAIECLALNIVYVYRQFNVDAFCTQAKSGLEALSLMERGKHVAVALKSNLPQNYTQAITIIMNSLTPEEAFTEEFGLSGFFYLPHSFFISEYGLDKENNGGEDPFDVSMDAMFKLTKRFTAEFAIRRFLIEQQDRTLAHLEKRLNDKCPNLRRLCTEGTRPKLPWGKRIQSFVINPQPTLPFIEALKDDESLFVRRSVANHLGDIAKDHPQIVFTLCESWLEQGASDEVKWVIRHALRYPAKQKNSQALSIRNAAKI</sequence>
<evidence type="ECO:0000313" key="1">
    <source>
        <dbReference type="EMBL" id="MFA0569318.1"/>
    </source>
</evidence>
<comment type="caution">
    <text evidence="1">The sequence shown here is derived from an EMBL/GenBank/DDBJ whole genome shotgun (WGS) entry which is preliminary data.</text>
</comment>
<dbReference type="InterPro" id="IPR016024">
    <property type="entry name" value="ARM-type_fold"/>
</dbReference>
<protein>
    <recommendedName>
        <fullName evidence="3">DNA alkylation repair protein</fullName>
    </recommendedName>
</protein>
<name>A0ABV4NDA8_9VIBR</name>
<dbReference type="SUPFAM" id="SSF48371">
    <property type="entry name" value="ARM repeat"/>
    <property type="match status" value="1"/>
</dbReference>
<gene>
    <name evidence="1" type="ORF">AB4566_13675</name>
</gene>
<dbReference type="Gene3D" id="1.25.40.290">
    <property type="entry name" value="ARM repeat domains"/>
    <property type="match status" value="1"/>
</dbReference>
<evidence type="ECO:0000313" key="2">
    <source>
        <dbReference type="Proteomes" id="UP001570417"/>
    </source>
</evidence>
<proteinExistence type="predicted"/>
<dbReference type="RefSeq" id="WP_372266439.1">
    <property type="nucleotide sequence ID" value="NZ_JBFRUW010000049.1"/>
</dbReference>